<feature type="domain" description="ABC transmembrane type-1" evidence="9">
    <location>
        <begin position="52"/>
        <end position="266"/>
    </location>
</feature>
<dbReference type="InterPro" id="IPR035906">
    <property type="entry name" value="MetI-like_sf"/>
</dbReference>
<accession>A0A6J7N4E1</accession>
<name>A0A6J7N4E1_9ZZZZ</name>
<evidence type="ECO:0000256" key="7">
    <source>
        <dbReference type="ARBA" id="ARBA00023136"/>
    </source>
</evidence>
<evidence type="ECO:0000256" key="2">
    <source>
        <dbReference type="ARBA" id="ARBA00007069"/>
    </source>
</evidence>
<feature type="transmembrane region" description="Helical" evidence="8">
    <location>
        <begin position="139"/>
        <end position="163"/>
    </location>
</feature>
<evidence type="ECO:0000259" key="9">
    <source>
        <dbReference type="PROSITE" id="PS50928"/>
    </source>
</evidence>
<dbReference type="GO" id="GO:0005886">
    <property type="term" value="C:plasma membrane"/>
    <property type="evidence" value="ECO:0007669"/>
    <property type="project" value="UniProtKB-SubCell"/>
</dbReference>
<gene>
    <name evidence="10" type="ORF">UFOPK3957_00851</name>
</gene>
<dbReference type="PROSITE" id="PS50928">
    <property type="entry name" value="ABC_TM1"/>
    <property type="match status" value="1"/>
</dbReference>
<organism evidence="10">
    <name type="scientific">freshwater metagenome</name>
    <dbReference type="NCBI Taxonomy" id="449393"/>
    <lineage>
        <taxon>unclassified sequences</taxon>
        <taxon>metagenomes</taxon>
        <taxon>ecological metagenomes</taxon>
    </lineage>
</organism>
<feature type="transmembrane region" description="Helical" evidence="8">
    <location>
        <begin position="52"/>
        <end position="75"/>
    </location>
</feature>
<evidence type="ECO:0000256" key="1">
    <source>
        <dbReference type="ARBA" id="ARBA00004651"/>
    </source>
</evidence>
<evidence type="ECO:0000256" key="8">
    <source>
        <dbReference type="SAM" id="Phobius"/>
    </source>
</evidence>
<dbReference type="InterPro" id="IPR000515">
    <property type="entry name" value="MetI-like"/>
</dbReference>
<protein>
    <submittedName>
        <fullName evidence="10">Unannotated protein</fullName>
    </submittedName>
</protein>
<dbReference type="Pfam" id="PF00528">
    <property type="entry name" value="BPD_transp_1"/>
    <property type="match status" value="1"/>
</dbReference>
<evidence type="ECO:0000256" key="3">
    <source>
        <dbReference type="ARBA" id="ARBA00022448"/>
    </source>
</evidence>
<keyword evidence="5 8" id="KW-0812">Transmembrane</keyword>
<dbReference type="GO" id="GO:0055085">
    <property type="term" value="P:transmembrane transport"/>
    <property type="evidence" value="ECO:0007669"/>
    <property type="project" value="InterPro"/>
</dbReference>
<evidence type="ECO:0000256" key="5">
    <source>
        <dbReference type="ARBA" id="ARBA00022692"/>
    </source>
</evidence>
<comment type="similarity">
    <text evidence="2">Belongs to the binding-protein-dependent transport system permease family. CysTW subfamily.</text>
</comment>
<dbReference type="EMBL" id="CAFBOM010000129">
    <property type="protein sequence ID" value="CAB4988007.1"/>
    <property type="molecule type" value="Genomic_DNA"/>
</dbReference>
<comment type="subcellular location">
    <subcellularLocation>
        <location evidence="1">Cell membrane</location>
        <topology evidence="1">Multi-pass membrane protein</topology>
    </subcellularLocation>
</comment>
<feature type="transmembrane region" description="Helical" evidence="8">
    <location>
        <begin position="96"/>
        <end position="119"/>
    </location>
</feature>
<keyword evidence="4" id="KW-1003">Cell membrane</keyword>
<dbReference type="Gene3D" id="1.10.3720.10">
    <property type="entry name" value="MetI-like"/>
    <property type="match status" value="1"/>
</dbReference>
<dbReference type="PANTHER" id="PTHR42929:SF1">
    <property type="entry name" value="INNER MEMBRANE ABC TRANSPORTER PERMEASE PROTEIN YDCU-RELATED"/>
    <property type="match status" value="1"/>
</dbReference>
<evidence type="ECO:0000256" key="4">
    <source>
        <dbReference type="ARBA" id="ARBA00022475"/>
    </source>
</evidence>
<keyword evidence="7 8" id="KW-0472">Membrane</keyword>
<evidence type="ECO:0000256" key="6">
    <source>
        <dbReference type="ARBA" id="ARBA00022989"/>
    </source>
</evidence>
<dbReference type="SUPFAM" id="SSF161098">
    <property type="entry name" value="MetI-like"/>
    <property type="match status" value="1"/>
</dbReference>
<proteinExistence type="inferred from homology"/>
<keyword evidence="6 8" id="KW-1133">Transmembrane helix</keyword>
<sequence>MGLLVVAPFVAFVAVFLVYPTVIVLFKAVTPGGSLGVDALQRALSGTYRTGFINSIALAGTSAVIGGTIGILLALTVRSLQRPRWLRPTLDSWSAVASQLGGVPLAFAFIATIGAQGVLTRLLKGIGIDASDYGISPTGFWGLVFVYLYFQIPLMFLVMLPAVNGLRSTWREAASVLGASGLRYWRSVGVPILAPAALGGALLLFVNAFTAYATAYVLNPSGALVPLQIRFVLQGNVISGEQDLGNAIVAWVIVLLLASLVAMALLQRRTLMWTKS</sequence>
<feature type="transmembrane region" description="Helical" evidence="8">
    <location>
        <begin position="192"/>
        <end position="218"/>
    </location>
</feature>
<feature type="transmembrane region" description="Helical" evidence="8">
    <location>
        <begin position="248"/>
        <end position="266"/>
    </location>
</feature>
<dbReference type="PANTHER" id="PTHR42929">
    <property type="entry name" value="INNER MEMBRANE ABC TRANSPORTER PERMEASE PROTEIN YDCU-RELATED-RELATED"/>
    <property type="match status" value="1"/>
</dbReference>
<reference evidence="10" key="1">
    <citation type="submission" date="2020-05" db="EMBL/GenBank/DDBJ databases">
        <authorList>
            <person name="Chiriac C."/>
            <person name="Salcher M."/>
            <person name="Ghai R."/>
            <person name="Kavagutti S V."/>
        </authorList>
    </citation>
    <scope>NUCLEOTIDE SEQUENCE</scope>
</reference>
<dbReference type="AlphaFoldDB" id="A0A6J7N4E1"/>
<keyword evidence="3" id="KW-0813">Transport</keyword>
<evidence type="ECO:0000313" key="10">
    <source>
        <dbReference type="EMBL" id="CAB4988007.1"/>
    </source>
</evidence>
<dbReference type="CDD" id="cd06261">
    <property type="entry name" value="TM_PBP2"/>
    <property type="match status" value="1"/>
</dbReference>